<dbReference type="InterPro" id="IPR035658">
    <property type="entry name" value="TrbF"/>
</dbReference>
<evidence type="ECO:0000259" key="6">
    <source>
        <dbReference type="Pfam" id="PF04335"/>
    </source>
</evidence>
<protein>
    <submittedName>
        <fullName evidence="7">Conjugal transfer protein TrbF</fullName>
    </submittedName>
</protein>
<keyword evidence="3 5" id="KW-1133">Transmembrane helix</keyword>
<organism evidence="7 8">
    <name type="scientific">Massilia glaciei</name>
    <dbReference type="NCBI Taxonomy" id="1524097"/>
    <lineage>
        <taxon>Bacteria</taxon>
        <taxon>Pseudomonadati</taxon>
        <taxon>Pseudomonadota</taxon>
        <taxon>Betaproteobacteria</taxon>
        <taxon>Burkholderiales</taxon>
        <taxon>Oxalobacteraceae</taxon>
        <taxon>Telluria group</taxon>
        <taxon>Massilia</taxon>
    </lineage>
</organism>
<keyword evidence="4 5" id="KW-0472">Membrane</keyword>
<name>A0A2U2I6J5_9BURK</name>
<dbReference type="GO" id="GO:0016020">
    <property type="term" value="C:membrane"/>
    <property type="evidence" value="ECO:0007669"/>
    <property type="project" value="UniProtKB-SubCell"/>
</dbReference>
<dbReference type="SUPFAM" id="SSF54427">
    <property type="entry name" value="NTF2-like"/>
    <property type="match status" value="1"/>
</dbReference>
<dbReference type="Pfam" id="PF04335">
    <property type="entry name" value="VirB8"/>
    <property type="match status" value="1"/>
</dbReference>
<comment type="subcellular location">
    <subcellularLocation>
        <location evidence="1">Membrane</location>
        <topology evidence="1">Single-pass membrane protein</topology>
    </subcellularLocation>
</comment>
<feature type="transmembrane region" description="Helical" evidence="5">
    <location>
        <begin position="62"/>
        <end position="82"/>
    </location>
</feature>
<evidence type="ECO:0000256" key="3">
    <source>
        <dbReference type="ARBA" id="ARBA00022989"/>
    </source>
</evidence>
<keyword evidence="8" id="KW-1185">Reference proteome</keyword>
<feature type="domain" description="Bacterial virulence protein VirB8" evidence="6">
    <location>
        <begin position="42"/>
        <end position="253"/>
    </location>
</feature>
<evidence type="ECO:0000313" key="7">
    <source>
        <dbReference type="EMBL" id="PWF55366.1"/>
    </source>
</evidence>
<dbReference type="Gene3D" id="3.10.450.230">
    <property type="entry name" value="VirB8 protein"/>
    <property type="match status" value="1"/>
</dbReference>
<dbReference type="AlphaFoldDB" id="A0A2U2I6J5"/>
<evidence type="ECO:0000256" key="2">
    <source>
        <dbReference type="ARBA" id="ARBA00022692"/>
    </source>
</evidence>
<accession>A0A2U2I6J5</accession>
<dbReference type="CDD" id="cd16425">
    <property type="entry name" value="TrbF"/>
    <property type="match status" value="1"/>
</dbReference>
<dbReference type="NCBIfam" id="NF010462">
    <property type="entry name" value="PRK13887.1"/>
    <property type="match status" value="1"/>
</dbReference>
<keyword evidence="2 5" id="KW-0812">Transmembrane</keyword>
<dbReference type="EMBL" id="PXWF02000031">
    <property type="protein sequence ID" value="PWF55366.1"/>
    <property type="molecule type" value="Genomic_DNA"/>
</dbReference>
<dbReference type="InterPro" id="IPR032710">
    <property type="entry name" value="NTF2-like_dom_sf"/>
</dbReference>
<proteinExistence type="predicted"/>
<dbReference type="Proteomes" id="UP000241421">
    <property type="component" value="Unassembled WGS sequence"/>
</dbReference>
<dbReference type="OrthoDB" id="9778195at2"/>
<dbReference type="RefSeq" id="WP_106755875.1">
    <property type="nucleotide sequence ID" value="NZ_PXWF02000031.1"/>
</dbReference>
<evidence type="ECO:0000256" key="1">
    <source>
        <dbReference type="ARBA" id="ARBA00004167"/>
    </source>
</evidence>
<comment type="caution">
    <text evidence="7">The sequence shown here is derived from an EMBL/GenBank/DDBJ whole genome shotgun (WGS) entry which is preliminary data.</text>
</comment>
<reference evidence="7 8" key="1">
    <citation type="submission" date="2018-04" db="EMBL/GenBank/DDBJ databases">
        <title>Massilia violaceinigra sp. nov., a novel purple-pigmented bacterium isolated from Tianshan glacier, Xinjiang, China.</title>
        <authorList>
            <person name="Wang H."/>
        </authorList>
    </citation>
    <scope>NUCLEOTIDE SEQUENCE [LARGE SCALE GENOMIC DNA]</scope>
    <source>
        <strain evidence="7 8">B448-2</strain>
    </source>
</reference>
<evidence type="ECO:0000256" key="4">
    <source>
        <dbReference type="ARBA" id="ARBA00023136"/>
    </source>
</evidence>
<evidence type="ECO:0000313" key="8">
    <source>
        <dbReference type="Proteomes" id="UP000241421"/>
    </source>
</evidence>
<evidence type="ECO:0000256" key="5">
    <source>
        <dbReference type="SAM" id="Phobius"/>
    </source>
</evidence>
<gene>
    <name evidence="7" type="ORF">C7C56_002240</name>
</gene>
<sequence>MNIGNLKGLVFKKPGGGDERQGDEVIEGGRRRAENPNPYLNARRTWNHIGAANEASRQMFQLLGVLSLLVALGAVGGITYIGSQSKFVPYVVKVDKLGQQAAVAPAQRAAAADPAVIHASVAAWISNMRMVTPDIALQRKGVFHVYSMLAANDPATAKSNEWLNGSEASNPFKRAETETVSVEIDTVLPQTGDTWQVDWIETTRDRQGGPKGLPQRWRALVTVYIVAPTSATTEQQIRDNPLGVHVRDFAWSKHGPNNSNGATQ</sequence>
<dbReference type="InterPro" id="IPR007430">
    <property type="entry name" value="VirB8"/>
</dbReference>